<protein>
    <recommendedName>
        <fullName evidence="1">WLM domain-containing protein</fullName>
    </recommendedName>
</protein>
<evidence type="ECO:0000313" key="2">
    <source>
        <dbReference type="EMBL" id="QRC99503.1"/>
    </source>
</evidence>
<evidence type="ECO:0000259" key="1">
    <source>
        <dbReference type="PROSITE" id="PS51397"/>
    </source>
</evidence>
<gene>
    <name evidence="2" type="ORF">JI435_144120</name>
</gene>
<sequence length="250" mass="28480">MLLCHDHCTSTPSCTPYAKMYYTLPEFPSREGFDGCFRAYDTLSDLPSEQTALSLLRRVAYVVGPIMCRREWTVPMLLELSGDDGRWGYAKVRTETKYFETSLGRTYTGAQAVQCDKIYLQLRTRSDPYTFLRTDVIVQTLLHELAHISTRGGHGMDFYWRNMKLLKELERDVKEDLVKVGAWSIPKRVAFPNEVKGLNRAFVALVSNSIFMGDKRQPKPFDNFGVAGGQVVQHCTHCKCGASRANEVRM</sequence>
<dbReference type="InterPro" id="IPR013536">
    <property type="entry name" value="WLM_dom"/>
</dbReference>
<feature type="domain" description="WLM" evidence="1">
    <location>
        <begin position="28"/>
        <end position="213"/>
    </location>
</feature>
<dbReference type="VEuPathDB" id="FungiDB:JI435_144120"/>
<dbReference type="EMBL" id="CP069031">
    <property type="protein sequence ID" value="QRC99503.1"/>
    <property type="molecule type" value="Genomic_DNA"/>
</dbReference>
<dbReference type="PROSITE" id="PS51397">
    <property type="entry name" value="WLM"/>
    <property type="match status" value="1"/>
</dbReference>
<dbReference type="Pfam" id="PF08325">
    <property type="entry name" value="WLM"/>
    <property type="match status" value="1"/>
</dbReference>
<dbReference type="AlphaFoldDB" id="A0A7U2F696"/>
<keyword evidence="3" id="KW-1185">Reference proteome</keyword>
<organism evidence="2 3">
    <name type="scientific">Phaeosphaeria nodorum (strain SN15 / ATCC MYA-4574 / FGSC 10173)</name>
    <name type="common">Glume blotch fungus</name>
    <name type="synonym">Parastagonospora nodorum</name>
    <dbReference type="NCBI Taxonomy" id="321614"/>
    <lineage>
        <taxon>Eukaryota</taxon>
        <taxon>Fungi</taxon>
        <taxon>Dikarya</taxon>
        <taxon>Ascomycota</taxon>
        <taxon>Pezizomycotina</taxon>
        <taxon>Dothideomycetes</taxon>
        <taxon>Pleosporomycetidae</taxon>
        <taxon>Pleosporales</taxon>
        <taxon>Pleosporineae</taxon>
        <taxon>Phaeosphaeriaceae</taxon>
        <taxon>Parastagonospora</taxon>
    </lineage>
</organism>
<dbReference type="Proteomes" id="UP000663193">
    <property type="component" value="Chromosome 9"/>
</dbReference>
<dbReference type="PANTHER" id="PTHR46622:SF1">
    <property type="entry name" value="DNA-DEPENDENT METALLOPROTEASE WSS1"/>
    <property type="match status" value="1"/>
</dbReference>
<evidence type="ECO:0000313" key="3">
    <source>
        <dbReference type="Proteomes" id="UP000663193"/>
    </source>
</evidence>
<accession>A0A7U2F696</accession>
<proteinExistence type="predicted"/>
<dbReference type="InterPro" id="IPR053000">
    <property type="entry name" value="WSS1-like_metalloprotease"/>
</dbReference>
<name>A0A7U2F696_PHANO</name>
<reference evidence="3" key="1">
    <citation type="journal article" date="2021" name="BMC Genomics">
        <title>Chromosome-level genome assembly and manually-curated proteome of model necrotroph Parastagonospora nodorum Sn15 reveals a genome-wide trove of candidate effector homologs, and redundancy of virulence-related functions within an accessory chromosome.</title>
        <authorList>
            <person name="Bertazzoni S."/>
            <person name="Jones D.A.B."/>
            <person name="Phan H.T."/>
            <person name="Tan K.-C."/>
            <person name="Hane J.K."/>
        </authorList>
    </citation>
    <scope>NUCLEOTIDE SEQUENCE [LARGE SCALE GENOMIC DNA]</scope>
    <source>
        <strain evidence="3">SN15 / ATCC MYA-4574 / FGSC 10173)</strain>
    </source>
</reference>
<dbReference type="PANTHER" id="PTHR46622">
    <property type="entry name" value="DNA-DEPENDENT METALLOPROTEASE WSS1"/>
    <property type="match status" value="1"/>
</dbReference>
<dbReference type="OrthoDB" id="261960at2759"/>